<dbReference type="InterPro" id="IPR052703">
    <property type="entry name" value="Aromatic_CoA_ox/epox"/>
</dbReference>
<keyword evidence="2" id="KW-1185">Reference proteome</keyword>
<evidence type="ECO:0000313" key="2">
    <source>
        <dbReference type="Proteomes" id="UP000275076"/>
    </source>
</evidence>
<dbReference type="InterPro" id="IPR009078">
    <property type="entry name" value="Ferritin-like_SF"/>
</dbReference>
<dbReference type="InterPro" id="IPR012347">
    <property type="entry name" value="Ferritin-like"/>
</dbReference>
<accession>A0A428MV63</accession>
<sequence length="131" mass="15116">YEPLALTAQKVLMEQTYHLAHWKVWVEQLQQTTDEATERLQQRLTEAWDEILDMIELGPKAADMNRYGLIEEEKVLQERWLYQVKQIISLSIPAMPGKAKGSGRACEHTSDLDQALAVLSEVYDSDKEAIW</sequence>
<organism evidence="1 2">
    <name type="scientific">Salibacterium salarium</name>
    <dbReference type="NCBI Taxonomy" id="284579"/>
    <lineage>
        <taxon>Bacteria</taxon>
        <taxon>Bacillati</taxon>
        <taxon>Bacillota</taxon>
        <taxon>Bacilli</taxon>
        <taxon>Bacillales</taxon>
        <taxon>Bacillaceae</taxon>
    </lineage>
</organism>
<name>A0A428MV63_9BACI</name>
<dbReference type="InterPro" id="IPR007814">
    <property type="entry name" value="PaaA_PaaC"/>
</dbReference>
<dbReference type="PANTHER" id="PTHR30458:SF0">
    <property type="entry name" value="1,2-PHENYLACETYL-COA EPOXIDASE, SUBUNIT C"/>
    <property type="match status" value="1"/>
</dbReference>
<dbReference type="GO" id="GO:0005829">
    <property type="term" value="C:cytosol"/>
    <property type="evidence" value="ECO:0007669"/>
    <property type="project" value="TreeGrafter"/>
</dbReference>
<proteinExistence type="predicted"/>
<dbReference type="GO" id="GO:0010124">
    <property type="term" value="P:phenylacetate catabolic process"/>
    <property type="evidence" value="ECO:0007669"/>
    <property type="project" value="InterPro"/>
</dbReference>
<dbReference type="Gene3D" id="1.20.1260.10">
    <property type="match status" value="1"/>
</dbReference>
<dbReference type="EMBL" id="RBVX01000045">
    <property type="protein sequence ID" value="RSL30018.1"/>
    <property type="molecule type" value="Genomic_DNA"/>
</dbReference>
<dbReference type="SUPFAM" id="SSF47240">
    <property type="entry name" value="Ferritin-like"/>
    <property type="match status" value="1"/>
</dbReference>
<gene>
    <name evidence="1" type="ORF">D7Z54_28355</name>
</gene>
<reference evidence="1 2" key="1">
    <citation type="submission" date="2018-10" db="EMBL/GenBank/DDBJ databases">
        <title>Draft genome sequence of Bacillus salarius IM0101, isolated from a hypersaline soil in Inner Mongolia, China.</title>
        <authorList>
            <person name="Yamprayoonswat W."/>
            <person name="Boonvisut S."/>
            <person name="Jumpathong W."/>
            <person name="Sittihan S."/>
            <person name="Ruangsuj P."/>
            <person name="Wanthongcharoen S."/>
            <person name="Thongpramul N."/>
            <person name="Pimmason S."/>
            <person name="Yu B."/>
            <person name="Yasawong M."/>
        </authorList>
    </citation>
    <scope>NUCLEOTIDE SEQUENCE [LARGE SCALE GENOMIC DNA]</scope>
    <source>
        <strain evidence="1 2">IM0101</strain>
    </source>
</reference>
<comment type="caution">
    <text evidence="1">The sequence shown here is derived from an EMBL/GenBank/DDBJ whole genome shotgun (WGS) entry which is preliminary data.</text>
</comment>
<dbReference type="PANTHER" id="PTHR30458">
    <property type="entry name" value="PHENYLACETIC ACID DEGRADATION PROTEIN PAA"/>
    <property type="match status" value="1"/>
</dbReference>
<dbReference type="Proteomes" id="UP000275076">
    <property type="component" value="Unassembled WGS sequence"/>
</dbReference>
<dbReference type="AlphaFoldDB" id="A0A428MV63"/>
<dbReference type="RefSeq" id="WP_185819868.1">
    <property type="nucleotide sequence ID" value="NZ_RBVX01000045.1"/>
</dbReference>
<dbReference type="Pfam" id="PF05138">
    <property type="entry name" value="PaaA_PaaC"/>
    <property type="match status" value="1"/>
</dbReference>
<protein>
    <submittedName>
        <fullName evidence="1">Phenylacetate-CoA oxygenase subunit PaaI</fullName>
    </submittedName>
</protein>
<feature type="non-terminal residue" evidence="1">
    <location>
        <position position="1"/>
    </location>
</feature>
<evidence type="ECO:0000313" key="1">
    <source>
        <dbReference type="EMBL" id="RSL30018.1"/>
    </source>
</evidence>